<dbReference type="EMBL" id="KZ107840">
    <property type="protein sequence ID" value="OSS51557.1"/>
    <property type="molecule type" value="Genomic_DNA"/>
</dbReference>
<dbReference type="PANTHER" id="PTHR34714">
    <property type="entry name" value="EGF-LIKE DOMAIN-CONTAINING PROTEIN"/>
    <property type="match status" value="1"/>
</dbReference>
<evidence type="ECO:0000313" key="2">
    <source>
        <dbReference type="Proteomes" id="UP000193240"/>
    </source>
</evidence>
<proteinExistence type="predicted"/>
<name>A0A1Y2M7U7_EPING</name>
<dbReference type="PANTHER" id="PTHR34714:SF2">
    <property type="entry name" value="EGF-LIKE DOMAIN-CONTAINING PROTEIN"/>
    <property type="match status" value="1"/>
</dbReference>
<evidence type="ECO:0000313" key="1">
    <source>
        <dbReference type="EMBL" id="OSS51557.1"/>
    </source>
</evidence>
<reference evidence="1 2" key="1">
    <citation type="journal article" date="2017" name="Genome Announc.">
        <title>Genome sequence of the saprophytic ascomycete Epicoccum nigrum ICMP 19927 strain isolated from New Zealand.</title>
        <authorList>
            <person name="Fokin M."/>
            <person name="Fleetwood D."/>
            <person name="Weir B.S."/>
            <person name="Villas-Boas S.G."/>
        </authorList>
    </citation>
    <scope>NUCLEOTIDE SEQUENCE [LARGE SCALE GENOMIC DNA]</scope>
    <source>
        <strain evidence="1 2">ICMP 19927</strain>
    </source>
</reference>
<sequence>MASTQEIESASTLLFDRLTLQEKSLAKELVAFSNYDKATRIGRYRAPVLYLDAVITSLAASSKGDPDPPRNLLLYCDVLVCNGTVTAGSAKTMIISIFARKVVHIKPANTAENVAAIRFQAAKMSNITVWAQQLPTSFTVEFASDSGAVISKELAVPEGFPGFNAFFDGANVIVKGQALPNVELSFENWMNLLNEDGTLREVPFLRDNIPRLLQYQFLVAASQVYENPEFALQLLNWIVMATQTGAGSILNFQAQQLRNSLSLNATVPAEGKTVEIKPSLTSYSVPSVNLQSCKQILKARLQAASAFEQSFQNFLAQERSSTNWSMLGNDLIIKSDKALEEYKFLKKTVAIRYDDANLSHDKAKTRFEATQARVELESAAFQENVKKWKSDMKDAAAWEILKGVVEIGIAVAATVATAGLAAPAVVAAGASVVSKAAQIVKLWEKVKMIIKELKAIYEKLKPTLKALGELFTKIKLMADQMKNLNPTVPSQDLQKVNMNIGALNAIAQWRYFDVQVELLKESLAACDIPDKDKYYLALKALVIDGQTFIQAQTELITRGDELAVITLRLRQEERARPALENMVKHFQNDTNCVQMLKIAMFDRMLAIRSLVFVDMYSYASAYMFHSLDTWVPISLSPTKPIVDYLSDAATLQSAVVAFGSKSCIQKTIFTLPYSAESASQFLQQLSTDGKFELRVSPDDAAFHGVCRVRLSQVRFRFHGVKAAAGAGKQSLRLALSTSPDFYDVCFPGRLPTSTLIRSFRGDQRRVIYEEELDGGRILCDGDFGLKSDYLMLTPFTKWTVQVGAGSVLAKDIDAANISGASLELTCEVCFLD</sequence>
<dbReference type="Proteomes" id="UP000193240">
    <property type="component" value="Unassembled WGS sequence"/>
</dbReference>
<gene>
    <name evidence="1" type="ORF">B5807_03749</name>
</gene>
<keyword evidence="2" id="KW-1185">Reference proteome</keyword>
<protein>
    <submittedName>
        <fullName evidence="1">Uncharacterized protein</fullName>
    </submittedName>
</protein>
<dbReference type="AlphaFoldDB" id="A0A1Y2M7U7"/>
<organism evidence="1 2">
    <name type="scientific">Epicoccum nigrum</name>
    <name type="common">Soil fungus</name>
    <name type="synonym">Epicoccum purpurascens</name>
    <dbReference type="NCBI Taxonomy" id="105696"/>
    <lineage>
        <taxon>Eukaryota</taxon>
        <taxon>Fungi</taxon>
        <taxon>Dikarya</taxon>
        <taxon>Ascomycota</taxon>
        <taxon>Pezizomycotina</taxon>
        <taxon>Dothideomycetes</taxon>
        <taxon>Pleosporomycetidae</taxon>
        <taxon>Pleosporales</taxon>
        <taxon>Pleosporineae</taxon>
        <taxon>Didymellaceae</taxon>
        <taxon>Epicoccum</taxon>
    </lineage>
</organism>
<dbReference type="OMA" id="DWELECD"/>
<accession>A0A1Y2M7U7</accession>
<dbReference type="InParanoid" id="A0A1Y2M7U7"/>